<feature type="compositionally biased region" description="Low complexity" evidence="1">
    <location>
        <begin position="957"/>
        <end position="970"/>
    </location>
</feature>
<dbReference type="AlphaFoldDB" id="A0AAE0BI06"/>
<gene>
    <name evidence="3" type="ORF">CYMTET_53473</name>
</gene>
<feature type="region of interest" description="Disordered" evidence="1">
    <location>
        <begin position="952"/>
        <end position="981"/>
    </location>
</feature>
<feature type="compositionally biased region" description="Basic and acidic residues" evidence="1">
    <location>
        <begin position="1207"/>
        <end position="1216"/>
    </location>
</feature>
<evidence type="ECO:0000256" key="2">
    <source>
        <dbReference type="SAM" id="Phobius"/>
    </source>
</evidence>
<feature type="compositionally biased region" description="Polar residues" evidence="1">
    <location>
        <begin position="183"/>
        <end position="195"/>
    </location>
</feature>
<reference evidence="3 4" key="1">
    <citation type="journal article" date="2015" name="Genome Biol. Evol.">
        <title>Comparative Genomics of a Bacterivorous Green Alga Reveals Evolutionary Causalities and Consequences of Phago-Mixotrophic Mode of Nutrition.</title>
        <authorList>
            <person name="Burns J.A."/>
            <person name="Paasch A."/>
            <person name="Narechania A."/>
            <person name="Kim E."/>
        </authorList>
    </citation>
    <scope>NUCLEOTIDE SEQUENCE [LARGE SCALE GENOMIC DNA]</scope>
    <source>
        <strain evidence="3 4">PLY_AMNH</strain>
    </source>
</reference>
<sequence length="1257" mass="134052">MQEASTWNETSKDGLSFAERISKLRSAASDDSAFALSPKHVTPVELGNYTPCSQEELQSTGPHVEIYRTDPSTVGRQGTACENAEGGSGPQEASVMMKSSESGIPEGFPSLAPETAPSADVDTFKSSELMRSSQDVGMESESVVYKDLLAEYEQLKDDIYRSHLAKARRQRTAYELAIGRNSTLTASPASSSRSGGTEGVPALAPKTAPSADADRGRPSELTTAAQDTGTEAADSVMHRDLLADDEEVKDEGGHLFHANGTGQGAACELPMGGRGIQEGLEEGNLPNGGSDDGRVPARVTQLDSYAREAQSRELQCEGFEPPTEGNPNQSLFLEQTAIATTDISARNQDVTLDQKPSSSGEISGSSQDATLEQTAISIGEISGSSQDETLEQTAISIGEISGSSQDATLEQTAISSGEISGSSQDVALDQAATNIADYPGSREELALEKMRQSQAPDASECSLVVSPLIRQQSRGSVEIASGWEVPQGEAPAAVEVLVIGAGSEHETNRNQASTHQRSEESDFLIDVLCTINSSTHSGEAVGQAEVTATPCVHAVGVHVADATAACSEGRKADGRAPGLRDPNSGDTGEVEAWSATFMGMLEPGAEGAESPEWQKQEWRSMEGAAESCEAESWAEPVAWRMNSAAAAAAAGTVEASGEVEEWSEEWLWLASAVASSDTFRMRTVEEAVASSDTFRMRSVEDIQKEEVASKFWDPAPVDDEPVADWSQTCRWMMNAVARSDDFSAFDNWDDLFPQASTVGSPQKAPKWRRRAMRDQVRFLVTAVTLFGMLVIQGALAAATVAPMFWDQSSSTEEGSPTGGAANSSSVTYGEPESIPEPGSEVGPPPPPSTSGRRLFADTETTFSPEACDAEPDSCVAWDSGCVKGGIDLSSLGVCATIPLTFVCNPGYIADVSAFEEALLALQLALGQLLQCGFALIWYASRFQGYPHHTEDAIEATQQQQQQQQQQQRQQGESSGAPATATVEWQSASKSQGLALCIVFVAVSMAGHELRHTHLIQSHHWIYCAVEVVLVQTLPHFLQASTDRVFHREGVQISAGSRKFQLTWTKLLSVIGWFFPPSMCAFVMYAGDDDKDCTHFVELAQDMVLLSVALPVVEVLALWVKRLNKTRRTNESRAQGEAAASSDSGEKSADAASHLQQESLCKAHVDWTNPMSQLGPEAKPGKQDQEEPAVTSPAAGFYKLSPTSSPGRHKEPGKGDTEQSGGGVTDKEPGEGDIEQSSGEDGEHSDCGSDSDRMFSLC</sequence>
<evidence type="ECO:0000256" key="1">
    <source>
        <dbReference type="SAM" id="MobiDB-lite"/>
    </source>
</evidence>
<feature type="compositionally biased region" description="Polar residues" evidence="1">
    <location>
        <begin position="344"/>
        <end position="356"/>
    </location>
</feature>
<dbReference type="Proteomes" id="UP001190700">
    <property type="component" value="Unassembled WGS sequence"/>
</dbReference>
<feature type="compositionally biased region" description="Low complexity" evidence="1">
    <location>
        <begin position="357"/>
        <end position="366"/>
    </location>
</feature>
<feature type="transmembrane region" description="Helical" evidence="2">
    <location>
        <begin position="1066"/>
        <end position="1086"/>
    </location>
</feature>
<keyword evidence="4" id="KW-1185">Reference proteome</keyword>
<feature type="region of interest" description="Disordered" evidence="1">
    <location>
        <begin position="344"/>
        <end position="369"/>
    </location>
</feature>
<feature type="region of interest" description="Disordered" evidence="1">
    <location>
        <begin position="309"/>
        <end position="328"/>
    </location>
</feature>
<feature type="region of interest" description="Disordered" evidence="1">
    <location>
        <begin position="807"/>
        <end position="854"/>
    </location>
</feature>
<feature type="compositionally biased region" description="Low complexity" evidence="1">
    <location>
        <begin position="829"/>
        <end position="841"/>
    </location>
</feature>
<feature type="region of interest" description="Disordered" evidence="1">
    <location>
        <begin position="1168"/>
        <end position="1257"/>
    </location>
</feature>
<feature type="compositionally biased region" description="Polar residues" evidence="1">
    <location>
        <begin position="220"/>
        <end position="229"/>
    </location>
</feature>
<proteinExistence type="predicted"/>
<feature type="region of interest" description="Disordered" evidence="1">
    <location>
        <begin position="1126"/>
        <end position="1154"/>
    </location>
</feature>
<feature type="region of interest" description="Disordered" evidence="1">
    <location>
        <begin position="568"/>
        <end position="589"/>
    </location>
</feature>
<feature type="region of interest" description="Disordered" evidence="1">
    <location>
        <begin position="183"/>
        <end position="233"/>
    </location>
</feature>
<name>A0AAE0BI06_9CHLO</name>
<evidence type="ECO:0000313" key="4">
    <source>
        <dbReference type="Proteomes" id="UP001190700"/>
    </source>
</evidence>
<organism evidence="3 4">
    <name type="scientific">Cymbomonas tetramitiformis</name>
    <dbReference type="NCBI Taxonomy" id="36881"/>
    <lineage>
        <taxon>Eukaryota</taxon>
        <taxon>Viridiplantae</taxon>
        <taxon>Chlorophyta</taxon>
        <taxon>Pyramimonadophyceae</taxon>
        <taxon>Pyramimonadales</taxon>
        <taxon>Pyramimonadaceae</taxon>
        <taxon>Cymbomonas</taxon>
    </lineage>
</organism>
<dbReference type="EMBL" id="LGRX02035066">
    <property type="protein sequence ID" value="KAK3236384.1"/>
    <property type="molecule type" value="Genomic_DNA"/>
</dbReference>
<keyword evidence="2" id="KW-0472">Membrane</keyword>
<feature type="compositionally biased region" description="Low complexity" evidence="1">
    <location>
        <begin position="808"/>
        <end position="819"/>
    </location>
</feature>
<keyword evidence="2" id="KW-0812">Transmembrane</keyword>
<comment type="caution">
    <text evidence="3">The sequence shown here is derived from an EMBL/GenBank/DDBJ whole genome shotgun (WGS) entry which is preliminary data.</text>
</comment>
<feature type="transmembrane region" description="Helical" evidence="2">
    <location>
        <begin position="778"/>
        <end position="805"/>
    </location>
</feature>
<feature type="compositionally biased region" description="Acidic residues" evidence="1">
    <location>
        <begin position="1230"/>
        <end position="1239"/>
    </location>
</feature>
<evidence type="ECO:0000313" key="3">
    <source>
        <dbReference type="EMBL" id="KAK3236384.1"/>
    </source>
</evidence>
<feature type="region of interest" description="Disordered" evidence="1">
    <location>
        <begin position="277"/>
        <end position="296"/>
    </location>
</feature>
<feature type="transmembrane region" description="Helical" evidence="2">
    <location>
        <begin position="1098"/>
        <end position="1119"/>
    </location>
</feature>
<feature type="compositionally biased region" description="Basic and acidic residues" evidence="1">
    <location>
        <begin position="1240"/>
        <end position="1257"/>
    </location>
</feature>
<keyword evidence="2" id="KW-1133">Transmembrane helix</keyword>
<accession>A0AAE0BI06</accession>
<protein>
    <submittedName>
        <fullName evidence="3">Uncharacterized protein</fullName>
    </submittedName>
</protein>